<name>A0A9K3JMA7_HELAN</name>
<evidence type="ECO:0000313" key="1">
    <source>
        <dbReference type="EMBL" id="KAF5817814.1"/>
    </source>
</evidence>
<accession>A0A9K3JMA7</accession>
<evidence type="ECO:0000313" key="2">
    <source>
        <dbReference type="Proteomes" id="UP000215914"/>
    </source>
</evidence>
<keyword evidence="2" id="KW-1185">Reference proteome</keyword>
<organism evidence="1 2">
    <name type="scientific">Helianthus annuus</name>
    <name type="common">Common sunflower</name>
    <dbReference type="NCBI Taxonomy" id="4232"/>
    <lineage>
        <taxon>Eukaryota</taxon>
        <taxon>Viridiplantae</taxon>
        <taxon>Streptophyta</taxon>
        <taxon>Embryophyta</taxon>
        <taxon>Tracheophyta</taxon>
        <taxon>Spermatophyta</taxon>
        <taxon>Magnoliopsida</taxon>
        <taxon>eudicotyledons</taxon>
        <taxon>Gunneridae</taxon>
        <taxon>Pentapetalae</taxon>
        <taxon>asterids</taxon>
        <taxon>campanulids</taxon>
        <taxon>Asterales</taxon>
        <taxon>Asteraceae</taxon>
        <taxon>Asteroideae</taxon>
        <taxon>Heliantheae alliance</taxon>
        <taxon>Heliantheae</taxon>
        <taxon>Helianthus</taxon>
    </lineage>
</organism>
<gene>
    <name evidence="1" type="ORF">HanXRQr2_Chr02g0057421</name>
</gene>
<reference evidence="1" key="2">
    <citation type="submission" date="2020-06" db="EMBL/GenBank/DDBJ databases">
        <title>Helianthus annuus Genome sequencing and assembly Release 2.</title>
        <authorList>
            <person name="Gouzy J."/>
            <person name="Langlade N."/>
            <person name="Munos S."/>
        </authorList>
    </citation>
    <scope>NUCLEOTIDE SEQUENCE</scope>
    <source>
        <tissue evidence="1">Leaves</tissue>
    </source>
</reference>
<comment type="caution">
    <text evidence="1">The sequence shown here is derived from an EMBL/GenBank/DDBJ whole genome shotgun (WGS) entry which is preliminary data.</text>
</comment>
<protein>
    <submittedName>
        <fullName evidence="1">Uncharacterized protein</fullName>
    </submittedName>
</protein>
<sequence>MTIADFADEYLSQIWGCSIYRFVFDYWSLLTEDLVQCLIANKLKGAQ</sequence>
<proteinExistence type="predicted"/>
<dbReference type="Proteomes" id="UP000215914">
    <property type="component" value="Unassembled WGS sequence"/>
</dbReference>
<dbReference type="Gramene" id="mRNA:HanXRQr2_Chr02g0057421">
    <property type="protein sequence ID" value="mRNA:HanXRQr2_Chr02g0057421"/>
    <property type="gene ID" value="HanXRQr2_Chr02g0057421"/>
</dbReference>
<dbReference type="EMBL" id="MNCJ02000317">
    <property type="protein sequence ID" value="KAF5817814.1"/>
    <property type="molecule type" value="Genomic_DNA"/>
</dbReference>
<reference evidence="1" key="1">
    <citation type="journal article" date="2017" name="Nature">
        <title>The sunflower genome provides insights into oil metabolism, flowering and Asterid evolution.</title>
        <authorList>
            <person name="Badouin H."/>
            <person name="Gouzy J."/>
            <person name="Grassa C.J."/>
            <person name="Murat F."/>
            <person name="Staton S.E."/>
            <person name="Cottret L."/>
            <person name="Lelandais-Briere C."/>
            <person name="Owens G.L."/>
            <person name="Carrere S."/>
            <person name="Mayjonade B."/>
            <person name="Legrand L."/>
            <person name="Gill N."/>
            <person name="Kane N.C."/>
            <person name="Bowers J.E."/>
            <person name="Hubner S."/>
            <person name="Bellec A."/>
            <person name="Berard A."/>
            <person name="Berges H."/>
            <person name="Blanchet N."/>
            <person name="Boniface M.C."/>
            <person name="Brunel D."/>
            <person name="Catrice O."/>
            <person name="Chaidir N."/>
            <person name="Claudel C."/>
            <person name="Donnadieu C."/>
            <person name="Faraut T."/>
            <person name="Fievet G."/>
            <person name="Helmstetter N."/>
            <person name="King M."/>
            <person name="Knapp S.J."/>
            <person name="Lai Z."/>
            <person name="Le Paslier M.C."/>
            <person name="Lippi Y."/>
            <person name="Lorenzon L."/>
            <person name="Mandel J.R."/>
            <person name="Marage G."/>
            <person name="Marchand G."/>
            <person name="Marquand E."/>
            <person name="Bret-Mestries E."/>
            <person name="Morien E."/>
            <person name="Nambeesan S."/>
            <person name="Nguyen T."/>
            <person name="Pegot-Espagnet P."/>
            <person name="Pouilly N."/>
            <person name="Raftis F."/>
            <person name="Sallet E."/>
            <person name="Schiex T."/>
            <person name="Thomas J."/>
            <person name="Vandecasteele C."/>
            <person name="Vares D."/>
            <person name="Vear F."/>
            <person name="Vautrin S."/>
            <person name="Crespi M."/>
            <person name="Mangin B."/>
            <person name="Burke J.M."/>
            <person name="Salse J."/>
            <person name="Munos S."/>
            <person name="Vincourt P."/>
            <person name="Rieseberg L.H."/>
            <person name="Langlade N.B."/>
        </authorList>
    </citation>
    <scope>NUCLEOTIDE SEQUENCE</scope>
    <source>
        <tissue evidence="1">Leaves</tissue>
    </source>
</reference>
<dbReference type="AlphaFoldDB" id="A0A9K3JMA7"/>